<dbReference type="GO" id="GO:0005886">
    <property type="term" value="C:plasma membrane"/>
    <property type="evidence" value="ECO:0007669"/>
    <property type="project" value="TreeGrafter"/>
</dbReference>
<evidence type="ECO:0000313" key="3">
    <source>
        <dbReference type="Proteomes" id="UP000509303"/>
    </source>
</evidence>
<dbReference type="InterPro" id="IPR051276">
    <property type="entry name" value="Saccharopine_DH-like_oxidrdct"/>
</dbReference>
<name>A0A7H8N4R7_9ACTN</name>
<accession>A0A7H8N4R7</accession>
<dbReference type="GO" id="GO:0009247">
    <property type="term" value="P:glycolipid biosynthetic process"/>
    <property type="evidence" value="ECO:0007669"/>
    <property type="project" value="TreeGrafter"/>
</dbReference>
<organism evidence="2 3">
    <name type="scientific">Streptomyces buecherae</name>
    <dbReference type="NCBI Taxonomy" id="2763006"/>
    <lineage>
        <taxon>Bacteria</taxon>
        <taxon>Bacillati</taxon>
        <taxon>Actinomycetota</taxon>
        <taxon>Actinomycetes</taxon>
        <taxon>Kitasatosporales</taxon>
        <taxon>Streptomycetaceae</taxon>
        <taxon>Streptomyces</taxon>
    </lineage>
</organism>
<dbReference type="Pfam" id="PF03435">
    <property type="entry name" value="Sacchrp_dh_NADP"/>
    <property type="match status" value="1"/>
</dbReference>
<dbReference type="Gene3D" id="3.40.50.720">
    <property type="entry name" value="NAD(P)-binding Rossmann-like Domain"/>
    <property type="match status" value="1"/>
</dbReference>
<dbReference type="PANTHER" id="PTHR12286:SF5">
    <property type="entry name" value="SACCHAROPINE DEHYDROGENASE-LIKE OXIDOREDUCTASE"/>
    <property type="match status" value="1"/>
</dbReference>
<dbReference type="AlphaFoldDB" id="A0A7H8N4R7"/>
<dbReference type="Proteomes" id="UP000509303">
    <property type="component" value="Chromosome"/>
</dbReference>
<dbReference type="PANTHER" id="PTHR12286">
    <property type="entry name" value="SACCHAROPINE DEHYDROGENASE-LIKE OXIDOREDUCTASE"/>
    <property type="match status" value="1"/>
</dbReference>
<reference evidence="2 3" key="1">
    <citation type="submission" date="2020-06" db="EMBL/GenBank/DDBJ databases">
        <title>Genome mining for natural products.</title>
        <authorList>
            <person name="Zhang B."/>
            <person name="Shi J."/>
            <person name="Ge H."/>
        </authorList>
    </citation>
    <scope>NUCLEOTIDE SEQUENCE [LARGE SCALE GENOMIC DNA]</scope>
    <source>
        <strain evidence="2 3">NA00687</strain>
    </source>
</reference>
<protein>
    <submittedName>
        <fullName evidence="2">Saccharopine dehydrogenase NADP-binding domain-containing protein</fullName>
    </submittedName>
</protein>
<feature type="domain" description="Saccharopine dehydrogenase NADP binding" evidence="1">
    <location>
        <begin position="14"/>
        <end position="141"/>
    </location>
</feature>
<gene>
    <name evidence="2" type="ORF">HUT08_04660</name>
</gene>
<dbReference type="RefSeq" id="WP_176160680.1">
    <property type="nucleotide sequence ID" value="NZ_CP054929.1"/>
</dbReference>
<dbReference type="InterPro" id="IPR005097">
    <property type="entry name" value="Sacchrp_dh_NADP-bd"/>
</dbReference>
<dbReference type="EMBL" id="CP054929">
    <property type="protein sequence ID" value="QKW48948.1"/>
    <property type="molecule type" value="Genomic_DNA"/>
</dbReference>
<evidence type="ECO:0000313" key="2">
    <source>
        <dbReference type="EMBL" id="QKW48948.1"/>
    </source>
</evidence>
<sequence length="397" mass="42171">MPREGLDPQRAYDVVLVGATGFVGALTAHYLAEHAPPGLRWALAGRSRDRLEALRAELAATDPAHAALPLLTVDVADRDAVRALAENTRVVATTVGPYLRYGEPLVAACAEAGTDYVDLTGEPEFVDRTYVRHHERARATGARLVHTCGFDSLPADLGALYTVGLLPRDVPLRVDGYLRTNATFSGGTLDSALTAASRPLAMVHAARERRRAEPRPAGRTVRAPLGPVHHSRAVRAWGVPLPTIDARVVARSAAASTAYGPAFRYRHFAAVRRLPVAAAGVAGFGALAALAQVPPVRSWLTGRRGPGDGPSPERRERSWFALRLVGQGGGRRVVTEVRGGDPGYGETAKMLAESALCLALDDLPETAGQVTPATAMGERLTARLVRAGLGFRVVSEH</sequence>
<keyword evidence="3" id="KW-1185">Reference proteome</keyword>
<dbReference type="InterPro" id="IPR036291">
    <property type="entry name" value="NAD(P)-bd_dom_sf"/>
</dbReference>
<evidence type="ECO:0000259" key="1">
    <source>
        <dbReference type="Pfam" id="PF03435"/>
    </source>
</evidence>
<proteinExistence type="predicted"/>
<dbReference type="SUPFAM" id="SSF51735">
    <property type="entry name" value="NAD(P)-binding Rossmann-fold domains"/>
    <property type="match status" value="1"/>
</dbReference>